<evidence type="ECO:0000256" key="1">
    <source>
        <dbReference type="ARBA" id="ARBA00001933"/>
    </source>
</evidence>
<dbReference type="InterPro" id="IPR015422">
    <property type="entry name" value="PyrdxlP-dep_Trfase_small"/>
</dbReference>
<dbReference type="InterPro" id="IPR015421">
    <property type="entry name" value="PyrdxlP-dep_Trfase_major"/>
</dbReference>
<dbReference type="Gene3D" id="3.40.640.10">
    <property type="entry name" value="Type I PLP-dependent aspartate aminotransferase-like (Major domain)"/>
    <property type="match status" value="1"/>
</dbReference>
<dbReference type="AlphaFoldDB" id="A0A9D0YV80"/>
<dbReference type="EMBL" id="DVFI01000002">
    <property type="protein sequence ID" value="HIQ61996.1"/>
    <property type="molecule type" value="Genomic_DNA"/>
</dbReference>
<evidence type="ECO:0000259" key="3">
    <source>
        <dbReference type="Pfam" id="PF00266"/>
    </source>
</evidence>
<reference evidence="4" key="1">
    <citation type="submission" date="2020-10" db="EMBL/GenBank/DDBJ databases">
        <authorList>
            <person name="Gilroy R."/>
        </authorList>
    </citation>
    <scope>NUCLEOTIDE SEQUENCE</scope>
    <source>
        <strain evidence="4">ChiHile30-977</strain>
    </source>
</reference>
<evidence type="ECO:0000313" key="5">
    <source>
        <dbReference type="Proteomes" id="UP000886819"/>
    </source>
</evidence>
<sequence>MIYLDNSATTRPCAAAVAGARRAMEESWHNPSALYGPAVDAEREMASVRARIARAVGARAQDVVFTAGGTEADSLALLGSAARWRGARRVLLFAGEHPAVLGARAQLEAMGHTVQTFPAGPDGVADLDALSALLDEDVALVSCMQVNNETGAVQPTARIRALMREKCPDALLHVDGVQGFLRLPSALTQTGADLYCLSAHKIHGLKGVGALVLRQGVPISPRVAGGGQERGLRSGTENTCGIAALGAALSWAEEQAGAAQRLREMKLRLYDLLRAGADDLHVNGPDPRADTAAPHILNLSFPGVGGEVMLHALEAEGVLVGTGSACSSKKREMRSAFQAMNAPRWAAESAVRFSLGLLNTPEEMDRAAEAALRCFATYRRCQRRAYARNTAGSLR</sequence>
<accession>A0A9D0YV80</accession>
<dbReference type="GO" id="GO:0003824">
    <property type="term" value="F:catalytic activity"/>
    <property type="evidence" value="ECO:0007669"/>
    <property type="project" value="UniProtKB-ARBA"/>
</dbReference>
<dbReference type="PANTHER" id="PTHR11601">
    <property type="entry name" value="CYSTEINE DESULFURYLASE FAMILY MEMBER"/>
    <property type="match status" value="1"/>
</dbReference>
<keyword evidence="2" id="KW-0663">Pyridoxal phosphate</keyword>
<dbReference type="Proteomes" id="UP000886819">
    <property type="component" value="Unassembled WGS sequence"/>
</dbReference>
<reference evidence="4" key="2">
    <citation type="journal article" date="2021" name="PeerJ">
        <title>Extensive microbial diversity within the chicken gut microbiome revealed by metagenomics and culture.</title>
        <authorList>
            <person name="Gilroy R."/>
            <person name="Ravi A."/>
            <person name="Getino M."/>
            <person name="Pursley I."/>
            <person name="Horton D.L."/>
            <person name="Alikhan N.F."/>
            <person name="Baker D."/>
            <person name="Gharbi K."/>
            <person name="Hall N."/>
            <person name="Watson M."/>
            <person name="Adriaenssens E.M."/>
            <person name="Foster-Nyarko E."/>
            <person name="Jarju S."/>
            <person name="Secka A."/>
            <person name="Antonio M."/>
            <person name="Oren A."/>
            <person name="Chaudhuri R.R."/>
            <person name="La Ragione R."/>
            <person name="Hildebrand F."/>
            <person name="Pallen M.J."/>
        </authorList>
    </citation>
    <scope>NUCLEOTIDE SEQUENCE</scope>
    <source>
        <strain evidence="4">ChiHile30-977</strain>
    </source>
</reference>
<dbReference type="InterPro" id="IPR016454">
    <property type="entry name" value="Cysteine_dSase"/>
</dbReference>
<organism evidence="4 5">
    <name type="scientific">Candidatus Avichristensenella intestinipullorum</name>
    <dbReference type="NCBI Taxonomy" id="2840693"/>
    <lineage>
        <taxon>Bacteria</taxon>
        <taxon>Bacillati</taxon>
        <taxon>Bacillota</taxon>
        <taxon>Clostridia</taxon>
        <taxon>Candidatus Avichristensenella</taxon>
    </lineage>
</organism>
<dbReference type="PIRSF" id="PIRSF005572">
    <property type="entry name" value="NifS"/>
    <property type="match status" value="1"/>
</dbReference>
<dbReference type="SUPFAM" id="SSF53383">
    <property type="entry name" value="PLP-dependent transferases"/>
    <property type="match status" value="1"/>
</dbReference>
<proteinExistence type="predicted"/>
<name>A0A9D0YV80_9FIRM</name>
<dbReference type="PANTHER" id="PTHR11601:SF50">
    <property type="entry name" value="CYSTEINE DESULFURASE ISCS 2-RELATED"/>
    <property type="match status" value="1"/>
</dbReference>
<comment type="cofactor">
    <cofactor evidence="1">
        <name>pyridoxal 5'-phosphate</name>
        <dbReference type="ChEBI" id="CHEBI:597326"/>
    </cofactor>
</comment>
<gene>
    <name evidence="4" type="ORF">IAA66_00220</name>
</gene>
<dbReference type="InterPro" id="IPR000192">
    <property type="entry name" value="Aminotrans_V_dom"/>
</dbReference>
<dbReference type="Gene3D" id="1.10.260.50">
    <property type="match status" value="1"/>
</dbReference>
<evidence type="ECO:0000313" key="4">
    <source>
        <dbReference type="EMBL" id="HIQ61996.1"/>
    </source>
</evidence>
<comment type="caution">
    <text evidence="4">The sequence shown here is derived from an EMBL/GenBank/DDBJ whole genome shotgun (WGS) entry which is preliminary data.</text>
</comment>
<dbReference type="Pfam" id="PF00266">
    <property type="entry name" value="Aminotran_5"/>
    <property type="match status" value="1"/>
</dbReference>
<dbReference type="Gene3D" id="3.90.1150.10">
    <property type="entry name" value="Aspartate Aminotransferase, domain 1"/>
    <property type="match status" value="1"/>
</dbReference>
<evidence type="ECO:0000256" key="2">
    <source>
        <dbReference type="ARBA" id="ARBA00022898"/>
    </source>
</evidence>
<protein>
    <submittedName>
        <fullName evidence="4">Cysteine desulfurase</fullName>
    </submittedName>
</protein>
<feature type="domain" description="Aminotransferase class V" evidence="3">
    <location>
        <begin position="2"/>
        <end position="366"/>
    </location>
</feature>
<dbReference type="InterPro" id="IPR015424">
    <property type="entry name" value="PyrdxlP-dep_Trfase"/>
</dbReference>